<feature type="domain" description="Serine aminopeptidase S33" evidence="1">
    <location>
        <begin position="63"/>
        <end position="156"/>
    </location>
</feature>
<dbReference type="EMBL" id="JAADJU010000003">
    <property type="protein sequence ID" value="NMP26568.1"/>
    <property type="molecule type" value="Genomic_DNA"/>
</dbReference>
<comment type="caution">
    <text evidence="2">The sequence shown here is derived from an EMBL/GenBank/DDBJ whole genome shotgun (WGS) entry which is preliminary data.</text>
</comment>
<reference evidence="2 3" key="1">
    <citation type="submission" date="2020-01" db="EMBL/GenBank/DDBJ databases">
        <authorList>
            <person name="Lee S.D."/>
        </authorList>
    </citation>
    <scope>NUCLEOTIDE SEQUENCE [LARGE SCALE GENOMIC DNA]</scope>
    <source>
        <strain evidence="2 3">SAP-1</strain>
    </source>
</reference>
<gene>
    <name evidence="2" type="ORF">GW590_06760</name>
</gene>
<dbReference type="InterPro" id="IPR022742">
    <property type="entry name" value="Hydrolase_4"/>
</dbReference>
<dbReference type="Gene3D" id="3.40.50.1820">
    <property type="entry name" value="alpha/beta hydrolase"/>
    <property type="match status" value="1"/>
</dbReference>
<keyword evidence="2" id="KW-0378">Hydrolase</keyword>
<dbReference type="InterPro" id="IPR029058">
    <property type="entry name" value="AB_hydrolase_fold"/>
</dbReference>
<dbReference type="InterPro" id="IPR053145">
    <property type="entry name" value="AB_hydrolase_Est10"/>
</dbReference>
<dbReference type="PANTHER" id="PTHR43265:SF1">
    <property type="entry name" value="ESTERASE ESTD"/>
    <property type="match status" value="1"/>
</dbReference>
<name>A0A848ME61_9GAMM</name>
<keyword evidence="3" id="KW-1185">Reference proteome</keyword>
<accession>A0A848ME61</accession>
<reference evidence="2 3" key="2">
    <citation type="submission" date="2020-06" db="EMBL/GenBank/DDBJ databases">
        <title>Polyphasic characterization of a Rahnella strain isolated from tree sap.</title>
        <authorList>
            <person name="Kim I.S."/>
        </authorList>
    </citation>
    <scope>NUCLEOTIDE SEQUENCE [LARGE SCALE GENOMIC DNA]</scope>
    <source>
        <strain evidence="2 3">SAP-1</strain>
    </source>
</reference>
<dbReference type="GO" id="GO:0052689">
    <property type="term" value="F:carboxylic ester hydrolase activity"/>
    <property type="evidence" value="ECO:0007669"/>
    <property type="project" value="TreeGrafter"/>
</dbReference>
<dbReference type="PANTHER" id="PTHR43265">
    <property type="entry name" value="ESTERASE ESTD"/>
    <property type="match status" value="1"/>
</dbReference>
<evidence type="ECO:0000313" key="2">
    <source>
        <dbReference type="EMBL" id="NMP26568.1"/>
    </source>
</evidence>
<dbReference type="SUPFAM" id="SSF53474">
    <property type="entry name" value="alpha/beta-Hydrolases"/>
    <property type="match status" value="1"/>
</dbReference>
<protein>
    <submittedName>
        <fullName evidence="2">Alpha/beta hydrolase</fullName>
    </submittedName>
</protein>
<sequence>MTPLISSPATGLVRQINISAPGPNGILNGTMTIATDPSAPVVLIIPGSGPTDRDGNSPLGIKAATYRLLAEELAIHGVTTVRIDKRGMFASAGACPDANAVTVEDYVVDIHSWVNAIREKTGSKCVWLLGHSEGGLVALKTAQQANDICGLILVATPGRPLGEVLKEQLRANPANEPLLTQSDEAIDTMVAGKRFDVKGMHPALAPLFREAVQGFFISLFKIDPTQLAARVKIPVLIIQGERDLQVGVTDAQMLKAASAAAKLVLLPDANHVLKSVISADRGANFAAYADAHLPLVSGVTEAIADFVGQTDTQ</sequence>
<dbReference type="Proteomes" id="UP000585363">
    <property type="component" value="Unassembled WGS sequence"/>
</dbReference>
<dbReference type="Pfam" id="PF12146">
    <property type="entry name" value="Hydrolase_4"/>
    <property type="match status" value="1"/>
</dbReference>
<dbReference type="AlphaFoldDB" id="A0A848ME61"/>
<organism evidence="2 3">
    <name type="scientific">Rouxiella aceris</name>
    <dbReference type="NCBI Taxonomy" id="2703884"/>
    <lineage>
        <taxon>Bacteria</taxon>
        <taxon>Pseudomonadati</taxon>
        <taxon>Pseudomonadota</taxon>
        <taxon>Gammaproteobacteria</taxon>
        <taxon>Enterobacterales</taxon>
        <taxon>Yersiniaceae</taxon>
        <taxon>Rouxiella</taxon>
    </lineage>
</organism>
<proteinExistence type="predicted"/>
<evidence type="ECO:0000259" key="1">
    <source>
        <dbReference type="Pfam" id="PF12146"/>
    </source>
</evidence>
<evidence type="ECO:0000313" key="3">
    <source>
        <dbReference type="Proteomes" id="UP000585363"/>
    </source>
</evidence>